<proteinExistence type="inferred from homology"/>
<dbReference type="AlphaFoldDB" id="A0A372JM13"/>
<evidence type="ECO:0000256" key="9">
    <source>
        <dbReference type="ARBA" id="ARBA00022884"/>
    </source>
</evidence>
<dbReference type="OrthoDB" id="626362at2"/>
<dbReference type="InterPro" id="IPR026610">
    <property type="entry name" value="Hen1"/>
</dbReference>
<dbReference type="Pfam" id="PF12623">
    <property type="entry name" value="Hen1_L"/>
    <property type="match status" value="1"/>
</dbReference>
<feature type="domain" description="Hen1 N-terminal" evidence="14">
    <location>
        <begin position="1"/>
        <end position="242"/>
    </location>
</feature>
<keyword evidence="8" id="KW-0460">Magnesium</keyword>
<comment type="cofactor">
    <cofactor evidence="1">
        <name>Mg(2+)</name>
        <dbReference type="ChEBI" id="CHEBI:18420"/>
    </cofactor>
</comment>
<dbReference type="Gene3D" id="3.40.50.150">
    <property type="entry name" value="Vaccinia Virus protein VP39"/>
    <property type="match status" value="1"/>
</dbReference>
<evidence type="ECO:0000256" key="13">
    <source>
        <dbReference type="SAM" id="MobiDB-lite"/>
    </source>
</evidence>
<dbReference type="GO" id="GO:0046872">
    <property type="term" value="F:metal ion binding"/>
    <property type="evidence" value="ECO:0007669"/>
    <property type="project" value="UniProtKB-KW"/>
</dbReference>
<dbReference type="PANTHER" id="PTHR21404:SF3">
    <property type="entry name" value="SMALL RNA 2'-O-METHYLTRANSFERASE"/>
    <property type="match status" value="1"/>
</dbReference>
<feature type="region of interest" description="Disordered" evidence="13">
    <location>
        <begin position="244"/>
        <end position="307"/>
    </location>
</feature>
<feature type="compositionally biased region" description="Low complexity" evidence="13">
    <location>
        <begin position="532"/>
        <end position="560"/>
    </location>
</feature>
<evidence type="ECO:0000256" key="5">
    <source>
        <dbReference type="ARBA" id="ARBA00022679"/>
    </source>
</evidence>
<sequence>MLLTISTTRAPATDLGFLLHKHPGKVQRFEQASGAAHVFYPEADETRCTAALLLEVDPVKLVRTRGKNSPDFALGQYVNDRPYAASSLLASAMAGVFRTAMRGRCDARPELPDVPLPLEITLPSLPCRGGPERAERYFAPLGWRVEAVSVPLDPAFPAWGDSRYVSLTLTGEVRLADALNQLYVLLPVLDEAKHYWIAPDEVDKLVRAGEGWLAAHPERSHIIRRYLANRRPLVRAALGRLADSDDAPEDALDHASLDEEPTPDTPAAPQPPTDAEGPATSQSPTDAETSATSQPPAAEEEPKGSLADRRIEAVLAALREQDARTVIDLGCGTGKLLAHLKRDRTFEKVTGVDVSYRAIEMMHRRGLPDDAADPRRSSGPRRPADSRVPAGSRGKGRVAVFQSALTYADRRFEGYDAAVLMEVVEHIDPPRLAAVENVVFGAARPASVVVTTPNAEYNVRYDGLADGAMRHPDHRFEWTRAEFAAWADRVAAEHGYRVRYVPVGDLDAEVGAPTQMAVFTRDPSDKPVPSKPEATTAPAPATPATPAASVTSTPSPETAVDATSPQTPTAAPDADGFEAREESAR</sequence>
<dbReference type="InterPro" id="IPR024026">
    <property type="entry name" value="3'-RNA_MeTfrase_Hen1_bac"/>
</dbReference>
<dbReference type="CDD" id="cd02440">
    <property type="entry name" value="AdoMet_MTases"/>
    <property type="match status" value="1"/>
</dbReference>
<dbReference type="GO" id="GO:0003723">
    <property type="term" value="F:RNA binding"/>
    <property type="evidence" value="ECO:0007669"/>
    <property type="project" value="UniProtKB-KW"/>
</dbReference>
<dbReference type="GO" id="GO:0001510">
    <property type="term" value="P:RNA methylation"/>
    <property type="evidence" value="ECO:0007669"/>
    <property type="project" value="InterPro"/>
</dbReference>
<comment type="catalytic activity">
    <reaction evidence="12">
        <text>small RNA 3'-end nucleotide + S-adenosyl-L-methionine = small RNA 3'-end 2'-O-methylnucleotide + S-adenosyl-L-homocysteine + H(+)</text>
        <dbReference type="Rhea" id="RHEA:37887"/>
        <dbReference type="Rhea" id="RHEA-COMP:10415"/>
        <dbReference type="Rhea" id="RHEA-COMP:10416"/>
        <dbReference type="ChEBI" id="CHEBI:15378"/>
        <dbReference type="ChEBI" id="CHEBI:57856"/>
        <dbReference type="ChEBI" id="CHEBI:59789"/>
        <dbReference type="ChEBI" id="CHEBI:74896"/>
        <dbReference type="ChEBI" id="CHEBI:74898"/>
        <dbReference type="EC" id="2.1.1.386"/>
    </reaction>
</comment>
<evidence type="ECO:0000259" key="14">
    <source>
        <dbReference type="Pfam" id="PF12623"/>
    </source>
</evidence>
<dbReference type="InterPro" id="IPR038546">
    <property type="entry name" value="Hen1_N_sf"/>
</dbReference>
<protein>
    <recommendedName>
        <fullName evidence="3">Small RNA 2'-O-methyltransferase</fullName>
        <ecNumber evidence="11">2.1.1.386</ecNumber>
    </recommendedName>
</protein>
<dbReference type="InterPro" id="IPR024740">
    <property type="entry name" value="Hen1_N"/>
</dbReference>
<evidence type="ECO:0000256" key="7">
    <source>
        <dbReference type="ARBA" id="ARBA00022723"/>
    </source>
</evidence>
<dbReference type="Gene3D" id="3.30.1610.20">
    <property type="entry name" value="Hen1, N-terminal domain"/>
    <property type="match status" value="1"/>
</dbReference>
<keyword evidence="5 15" id="KW-0808">Transferase</keyword>
<dbReference type="GO" id="GO:0031047">
    <property type="term" value="P:regulatory ncRNA-mediated gene silencing"/>
    <property type="evidence" value="ECO:0007669"/>
    <property type="project" value="UniProtKB-KW"/>
</dbReference>
<evidence type="ECO:0000256" key="6">
    <source>
        <dbReference type="ARBA" id="ARBA00022691"/>
    </source>
</evidence>
<organism evidence="15 16">
    <name type="scientific">Actinomadura logoneensis</name>
    <dbReference type="NCBI Taxonomy" id="2293572"/>
    <lineage>
        <taxon>Bacteria</taxon>
        <taxon>Bacillati</taxon>
        <taxon>Actinomycetota</taxon>
        <taxon>Actinomycetes</taxon>
        <taxon>Streptosporangiales</taxon>
        <taxon>Thermomonosporaceae</taxon>
        <taxon>Actinomadura</taxon>
    </lineage>
</organism>
<dbReference type="EC" id="2.1.1.386" evidence="11"/>
<dbReference type="GO" id="GO:0090486">
    <property type="term" value="F:small RNA 2'-O-methyltransferase activity"/>
    <property type="evidence" value="ECO:0007669"/>
    <property type="project" value="UniProtKB-EC"/>
</dbReference>
<evidence type="ECO:0000313" key="15">
    <source>
        <dbReference type="EMBL" id="RFU41062.1"/>
    </source>
</evidence>
<dbReference type="NCBIfam" id="TIGR04074">
    <property type="entry name" value="bacter_Hen1"/>
    <property type="match status" value="1"/>
</dbReference>
<reference evidence="15 16" key="1">
    <citation type="submission" date="2018-08" db="EMBL/GenBank/DDBJ databases">
        <title>Actinomadura jelena sp. nov., a novel Actinomycete isolated from soil in Chad.</title>
        <authorList>
            <person name="Shi L."/>
        </authorList>
    </citation>
    <scope>NUCLEOTIDE SEQUENCE [LARGE SCALE GENOMIC DNA]</scope>
    <source>
        <strain evidence="15 16">NEAU-G17</strain>
    </source>
</reference>
<keyword evidence="6" id="KW-0949">S-adenosyl-L-methionine</keyword>
<comment type="caution">
    <text evidence="15">The sequence shown here is derived from an EMBL/GenBank/DDBJ whole genome shotgun (WGS) entry which is preliminary data.</text>
</comment>
<dbReference type="SUPFAM" id="SSF53335">
    <property type="entry name" value="S-adenosyl-L-methionine-dependent methyltransferases"/>
    <property type="match status" value="1"/>
</dbReference>
<keyword evidence="16" id="KW-1185">Reference proteome</keyword>
<evidence type="ECO:0000256" key="8">
    <source>
        <dbReference type="ARBA" id="ARBA00022842"/>
    </source>
</evidence>
<dbReference type="EMBL" id="QURH01000236">
    <property type="protein sequence ID" value="RFU41062.1"/>
    <property type="molecule type" value="Genomic_DNA"/>
</dbReference>
<feature type="compositionally biased region" description="Basic and acidic residues" evidence="13">
    <location>
        <begin position="365"/>
        <end position="376"/>
    </location>
</feature>
<feature type="compositionally biased region" description="Polar residues" evidence="13">
    <location>
        <begin position="279"/>
        <end position="295"/>
    </location>
</feature>
<name>A0A372JM13_9ACTN</name>
<evidence type="ECO:0000256" key="10">
    <source>
        <dbReference type="ARBA" id="ARBA00023158"/>
    </source>
</evidence>
<evidence type="ECO:0000256" key="3">
    <source>
        <dbReference type="ARBA" id="ARBA00021330"/>
    </source>
</evidence>
<dbReference type="Pfam" id="PF13489">
    <property type="entry name" value="Methyltransf_23"/>
    <property type="match status" value="1"/>
</dbReference>
<dbReference type="PANTHER" id="PTHR21404">
    <property type="entry name" value="HEN1"/>
    <property type="match status" value="1"/>
</dbReference>
<evidence type="ECO:0000313" key="16">
    <source>
        <dbReference type="Proteomes" id="UP000261811"/>
    </source>
</evidence>
<dbReference type="RefSeq" id="WP_117357891.1">
    <property type="nucleotide sequence ID" value="NZ_QURH01000236.1"/>
</dbReference>
<dbReference type="Proteomes" id="UP000261811">
    <property type="component" value="Unassembled WGS sequence"/>
</dbReference>
<accession>A0A372JM13</accession>
<comment type="similarity">
    <text evidence="2">Belongs to the methyltransferase superfamily. HEN1 family.</text>
</comment>
<feature type="region of interest" description="Disordered" evidence="13">
    <location>
        <begin position="365"/>
        <end position="393"/>
    </location>
</feature>
<evidence type="ECO:0000256" key="2">
    <source>
        <dbReference type="ARBA" id="ARBA00009026"/>
    </source>
</evidence>
<keyword evidence="4 15" id="KW-0489">Methyltransferase</keyword>
<keyword evidence="9" id="KW-0694">RNA-binding</keyword>
<dbReference type="InterPro" id="IPR029063">
    <property type="entry name" value="SAM-dependent_MTases_sf"/>
</dbReference>
<feature type="compositionally biased region" description="Pro residues" evidence="13">
    <location>
        <begin position="263"/>
        <end position="272"/>
    </location>
</feature>
<feature type="region of interest" description="Disordered" evidence="13">
    <location>
        <begin position="519"/>
        <end position="585"/>
    </location>
</feature>
<keyword evidence="10" id="KW-0943">RNA-mediated gene silencing</keyword>
<evidence type="ECO:0000256" key="1">
    <source>
        <dbReference type="ARBA" id="ARBA00001946"/>
    </source>
</evidence>
<gene>
    <name evidence="15" type="ORF">DZF91_13925</name>
</gene>
<keyword evidence="7" id="KW-0479">Metal-binding</keyword>
<evidence type="ECO:0000256" key="12">
    <source>
        <dbReference type="ARBA" id="ARBA00048418"/>
    </source>
</evidence>
<evidence type="ECO:0000256" key="11">
    <source>
        <dbReference type="ARBA" id="ARBA00035025"/>
    </source>
</evidence>
<evidence type="ECO:0000256" key="4">
    <source>
        <dbReference type="ARBA" id="ARBA00022603"/>
    </source>
</evidence>